<reference evidence="3" key="1">
    <citation type="journal article" date="2017" name="Front. Plant Sci.">
        <title>Climate Clever Clovers: New Paradigm to Reduce the Environmental Footprint of Ruminants by Breeding Low Methanogenic Forages Utilizing Haplotype Variation.</title>
        <authorList>
            <person name="Kaur P."/>
            <person name="Appels R."/>
            <person name="Bayer P.E."/>
            <person name="Keeble-Gagnere G."/>
            <person name="Wang J."/>
            <person name="Hirakawa H."/>
            <person name="Shirasawa K."/>
            <person name="Vercoe P."/>
            <person name="Stefanova K."/>
            <person name="Durmic Z."/>
            <person name="Nichols P."/>
            <person name="Revell C."/>
            <person name="Isobe S.N."/>
            <person name="Edwards D."/>
            <person name="Erskine W."/>
        </authorList>
    </citation>
    <scope>NUCLEOTIDE SEQUENCE [LARGE SCALE GENOMIC DNA]</scope>
    <source>
        <strain evidence="3">cv. Daliak</strain>
    </source>
</reference>
<dbReference type="AlphaFoldDB" id="A0A2Z6P5R4"/>
<evidence type="ECO:0000313" key="3">
    <source>
        <dbReference type="Proteomes" id="UP000242715"/>
    </source>
</evidence>
<dbReference type="Proteomes" id="UP000242715">
    <property type="component" value="Unassembled WGS sequence"/>
</dbReference>
<proteinExistence type="predicted"/>
<feature type="domain" description="F-box associated beta-propeller type 3" evidence="1">
    <location>
        <begin position="4"/>
        <end position="106"/>
    </location>
</feature>
<dbReference type="Pfam" id="PF08268">
    <property type="entry name" value="FBA_3"/>
    <property type="match status" value="1"/>
</dbReference>
<gene>
    <name evidence="2" type="ORF">TSUD_13010</name>
</gene>
<keyword evidence="3" id="KW-1185">Reference proteome</keyword>
<organism evidence="2 3">
    <name type="scientific">Trifolium subterraneum</name>
    <name type="common">Subterranean clover</name>
    <dbReference type="NCBI Taxonomy" id="3900"/>
    <lineage>
        <taxon>Eukaryota</taxon>
        <taxon>Viridiplantae</taxon>
        <taxon>Streptophyta</taxon>
        <taxon>Embryophyta</taxon>
        <taxon>Tracheophyta</taxon>
        <taxon>Spermatophyta</taxon>
        <taxon>Magnoliopsida</taxon>
        <taxon>eudicotyledons</taxon>
        <taxon>Gunneridae</taxon>
        <taxon>Pentapetalae</taxon>
        <taxon>rosids</taxon>
        <taxon>fabids</taxon>
        <taxon>Fabales</taxon>
        <taxon>Fabaceae</taxon>
        <taxon>Papilionoideae</taxon>
        <taxon>50 kb inversion clade</taxon>
        <taxon>NPAAA clade</taxon>
        <taxon>Hologalegina</taxon>
        <taxon>IRL clade</taxon>
        <taxon>Trifolieae</taxon>
        <taxon>Trifolium</taxon>
    </lineage>
</organism>
<dbReference type="NCBIfam" id="TIGR01640">
    <property type="entry name" value="F_box_assoc_1"/>
    <property type="match status" value="1"/>
</dbReference>
<evidence type="ECO:0000259" key="1">
    <source>
        <dbReference type="Pfam" id="PF08268"/>
    </source>
</evidence>
<sequence length="169" mass="19466">MRYYHKRPNKYNIFMNGIYYWITGYNAEGFSIILTFDFSNNKFHTIVGPVSRLVDETGYQNLTQIKGSLACVVQLRSEIISGMAIWVMDKQHQWTKVYNLVPLELAITKHAMFCKGKNGVQFLGGKPGQPLTLYDHHGNLLRQFQILLHDLLDSFLVHEYVQSIAPLSP</sequence>
<name>A0A2Z6P5R4_TRISU</name>
<dbReference type="OrthoDB" id="1415606at2759"/>
<protein>
    <recommendedName>
        <fullName evidence="1">F-box associated beta-propeller type 3 domain-containing protein</fullName>
    </recommendedName>
</protein>
<dbReference type="InterPro" id="IPR013187">
    <property type="entry name" value="F-box-assoc_dom_typ3"/>
</dbReference>
<evidence type="ECO:0000313" key="2">
    <source>
        <dbReference type="EMBL" id="GAU44490.1"/>
    </source>
</evidence>
<accession>A0A2Z6P5R4</accession>
<dbReference type="EMBL" id="DF974048">
    <property type="protein sequence ID" value="GAU44490.1"/>
    <property type="molecule type" value="Genomic_DNA"/>
</dbReference>
<dbReference type="InterPro" id="IPR017451">
    <property type="entry name" value="F-box-assoc_interact_dom"/>
</dbReference>